<evidence type="ECO:0000256" key="9">
    <source>
        <dbReference type="SAM" id="MobiDB-lite"/>
    </source>
</evidence>
<evidence type="ECO:0000259" key="12">
    <source>
        <dbReference type="PROSITE" id="PS50929"/>
    </source>
</evidence>
<accession>A0AAN9BKQ8</accession>
<dbReference type="SUPFAM" id="SSF52540">
    <property type="entry name" value="P-loop containing nucleoside triphosphate hydrolases"/>
    <property type="match status" value="2"/>
</dbReference>
<proteinExistence type="predicted"/>
<feature type="compositionally biased region" description="Basic and acidic residues" evidence="9">
    <location>
        <begin position="1069"/>
        <end position="1096"/>
    </location>
</feature>
<dbReference type="PROSITE" id="PS50929">
    <property type="entry name" value="ABC_TM1F"/>
    <property type="match status" value="2"/>
</dbReference>
<evidence type="ECO:0000256" key="7">
    <source>
        <dbReference type="ARBA" id="ARBA00022989"/>
    </source>
</evidence>
<dbReference type="PROSITE" id="PS50893">
    <property type="entry name" value="ABC_TRANSPORTER_2"/>
    <property type="match status" value="2"/>
</dbReference>
<dbReference type="PROSITE" id="PS00211">
    <property type="entry name" value="ABC_TRANSPORTER_1"/>
    <property type="match status" value="2"/>
</dbReference>
<gene>
    <name evidence="13" type="ORF">V1264_014962</name>
</gene>
<evidence type="ECO:0000256" key="2">
    <source>
        <dbReference type="ARBA" id="ARBA00022448"/>
    </source>
</evidence>
<dbReference type="Gene3D" id="3.40.50.300">
    <property type="entry name" value="P-loop containing nucleotide triphosphate hydrolases"/>
    <property type="match status" value="2"/>
</dbReference>
<feature type="region of interest" description="Disordered" evidence="9">
    <location>
        <begin position="946"/>
        <end position="1043"/>
    </location>
</feature>
<dbReference type="CDD" id="cd18595">
    <property type="entry name" value="ABC_6TM_MRP1_2_3_6_D1_like"/>
    <property type="match status" value="1"/>
</dbReference>
<evidence type="ECO:0000259" key="11">
    <source>
        <dbReference type="PROSITE" id="PS50893"/>
    </source>
</evidence>
<dbReference type="InterPro" id="IPR003439">
    <property type="entry name" value="ABC_transporter-like_ATP-bd"/>
</dbReference>
<evidence type="ECO:0000256" key="3">
    <source>
        <dbReference type="ARBA" id="ARBA00022692"/>
    </source>
</evidence>
<dbReference type="GO" id="GO:0140359">
    <property type="term" value="F:ABC-type transporter activity"/>
    <property type="evidence" value="ECO:0007669"/>
    <property type="project" value="InterPro"/>
</dbReference>
<feature type="region of interest" description="Disordered" evidence="9">
    <location>
        <begin position="1059"/>
        <end position="1105"/>
    </location>
</feature>
<dbReference type="PANTHER" id="PTHR24223">
    <property type="entry name" value="ATP-BINDING CASSETTE SUB-FAMILY C"/>
    <property type="match status" value="1"/>
</dbReference>
<keyword evidence="3 10" id="KW-0812">Transmembrane</keyword>
<dbReference type="FunFam" id="1.20.1560.10:FF:000006">
    <property type="entry name" value="ATP-binding cassette, sub-family C (CFTR/MRP), member 9"/>
    <property type="match status" value="1"/>
</dbReference>
<feature type="transmembrane region" description="Helical" evidence="10">
    <location>
        <begin position="1730"/>
        <end position="1748"/>
    </location>
</feature>
<feature type="region of interest" description="Disordered" evidence="9">
    <location>
        <begin position="787"/>
        <end position="819"/>
    </location>
</feature>
<feature type="region of interest" description="Disordered" evidence="9">
    <location>
        <begin position="835"/>
        <end position="854"/>
    </location>
</feature>
<evidence type="ECO:0000313" key="14">
    <source>
        <dbReference type="Proteomes" id="UP001374579"/>
    </source>
</evidence>
<evidence type="ECO:0000256" key="4">
    <source>
        <dbReference type="ARBA" id="ARBA00022737"/>
    </source>
</evidence>
<dbReference type="CDD" id="cd18603">
    <property type="entry name" value="ABC_6TM_MRP1_2_3_6_D2_like"/>
    <property type="match status" value="1"/>
</dbReference>
<feature type="domain" description="ABC transmembrane type-1" evidence="12">
    <location>
        <begin position="1492"/>
        <end position="1783"/>
    </location>
</feature>
<reference evidence="13 14" key="1">
    <citation type="submission" date="2024-02" db="EMBL/GenBank/DDBJ databases">
        <title>Chromosome-scale genome assembly of the rough periwinkle Littorina saxatilis.</title>
        <authorList>
            <person name="De Jode A."/>
            <person name="Faria R."/>
            <person name="Formenti G."/>
            <person name="Sims Y."/>
            <person name="Smith T.P."/>
            <person name="Tracey A."/>
            <person name="Wood J.M.D."/>
            <person name="Zagrodzka Z.B."/>
            <person name="Johannesson K."/>
            <person name="Butlin R.K."/>
            <person name="Leder E.H."/>
        </authorList>
    </citation>
    <scope>NUCLEOTIDE SEQUENCE [LARGE SCALE GENOMIC DNA]</scope>
    <source>
        <strain evidence="13">Snail1</strain>
        <tissue evidence="13">Muscle</tissue>
    </source>
</reference>
<keyword evidence="8 10" id="KW-0472">Membrane</keyword>
<dbReference type="Gene3D" id="1.20.1560.10">
    <property type="entry name" value="ABC transporter type 1, transmembrane domain"/>
    <property type="match status" value="2"/>
</dbReference>
<dbReference type="InterPro" id="IPR036640">
    <property type="entry name" value="ABC1_TM_sf"/>
</dbReference>
<comment type="caution">
    <text evidence="13">The sequence shown here is derived from an EMBL/GenBank/DDBJ whole genome shotgun (WGS) entry which is preliminary data.</text>
</comment>
<keyword evidence="5" id="KW-0547">Nucleotide-binding</keyword>
<dbReference type="SUPFAM" id="SSF90123">
    <property type="entry name" value="ABC transporter transmembrane region"/>
    <property type="match status" value="2"/>
</dbReference>
<keyword evidence="14" id="KW-1185">Reference proteome</keyword>
<feature type="transmembrane region" description="Helical" evidence="10">
    <location>
        <begin position="1639"/>
        <end position="1659"/>
    </location>
</feature>
<dbReference type="Pfam" id="PF00005">
    <property type="entry name" value="ABC_tran"/>
    <property type="match status" value="2"/>
</dbReference>
<feature type="region of interest" description="Disordered" evidence="9">
    <location>
        <begin position="43"/>
        <end position="72"/>
    </location>
</feature>
<feature type="domain" description="ABC transporter" evidence="11">
    <location>
        <begin position="461"/>
        <end position="686"/>
    </location>
</feature>
<evidence type="ECO:0000256" key="10">
    <source>
        <dbReference type="SAM" id="Phobius"/>
    </source>
</evidence>
<feature type="compositionally biased region" description="Acidic residues" evidence="9">
    <location>
        <begin position="1388"/>
        <end position="1397"/>
    </location>
</feature>
<comment type="subcellular location">
    <subcellularLocation>
        <location evidence="1">Membrane</location>
        <topology evidence="1">Multi-pass membrane protein</topology>
    </subcellularLocation>
</comment>
<feature type="region of interest" description="Disordered" evidence="9">
    <location>
        <begin position="1337"/>
        <end position="1398"/>
    </location>
</feature>
<evidence type="ECO:0000256" key="1">
    <source>
        <dbReference type="ARBA" id="ARBA00004141"/>
    </source>
</evidence>
<dbReference type="InterPro" id="IPR050173">
    <property type="entry name" value="ABC_transporter_C-like"/>
</dbReference>
<feature type="domain" description="ABC transporter" evidence="11">
    <location>
        <begin position="1818"/>
        <end position="2052"/>
    </location>
</feature>
<keyword evidence="2" id="KW-0813">Transport</keyword>
<feature type="compositionally biased region" description="Polar residues" evidence="9">
    <location>
        <begin position="1255"/>
        <end position="1267"/>
    </location>
</feature>
<dbReference type="InterPro" id="IPR011527">
    <property type="entry name" value="ABC1_TM_dom"/>
</dbReference>
<feature type="transmembrane region" description="Helical" evidence="10">
    <location>
        <begin position="1538"/>
        <end position="1564"/>
    </location>
</feature>
<dbReference type="InterPro" id="IPR027417">
    <property type="entry name" value="P-loop_NTPase"/>
</dbReference>
<evidence type="ECO:0000313" key="13">
    <source>
        <dbReference type="EMBL" id="KAK7106964.1"/>
    </source>
</evidence>
<protein>
    <submittedName>
        <fullName evidence="13">Uncharacterized protein</fullName>
    </submittedName>
</protein>
<feature type="compositionally biased region" description="Polar residues" evidence="9">
    <location>
        <begin position="1339"/>
        <end position="1354"/>
    </location>
</feature>
<dbReference type="GO" id="GO:0016887">
    <property type="term" value="F:ATP hydrolysis activity"/>
    <property type="evidence" value="ECO:0007669"/>
    <property type="project" value="InterPro"/>
</dbReference>
<feature type="compositionally biased region" description="Polar residues" evidence="9">
    <location>
        <begin position="982"/>
        <end position="1043"/>
    </location>
</feature>
<dbReference type="FunFam" id="3.40.50.300:FF:000997">
    <property type="entry name" value="Multidrug resistance-associated protein 1"/>
    <property type="match status" value="1"/>
</dbReference>
<sequence length="2058" mass="225821">MSRGYKDELMEDDVYELNSRDRMLNAGEVFWENQIFRRPCNPAAERADADASTSKQRKQSRRTGLVNEKTPLLSAQWNQDHKSVEISTRLPLKISETKSKTVLSTIDIVERDKAWKDDKNGPRERNSVAGELSLGRTLVKTFFGSTLVSNLFKLPHDLLLLANPLLLGELIRLCDDVTVPAWRGYVTGAALSASLILQALLFHLTFHLTMTLGLRVKAAITAAIFKKVLTVSSKGRRDSPEGEIINLVSVDTQHITVFLGFLPYAWSGPIQLGLSVYFLHRTIGLAAFAGAGLLFVLLPVNACLMSRLGALQTQLMDHKDSRLKMVTEILAAIKTVKVYAWERVLGSRVCGAREGELHVLKRVALLDASQTVLWTLAPFLMSLLTFSTRVFSDESTGVTSQEVFVTLSYLNIMRSAVTVAPMVFTDLVKAAVSLKRLERFLNHTDIEPDNVLVNPMQETVVAISNITCSWDKDADPCLKGMSVQIEEGSLVAVVGPMGSGKSSLLAAILGELHVQSGSVTVNCAVSYVPQQPWLRQGTVRSNILGLDQHMDTGRYNTTVAACALSTDLTTLPAGDRTEIGEKGSTLSGGQRQRINLARAVYESRDLYLMDDPISAVDQRVGLQIFHDLIGQKGLLRDATRIVATSTLHWLPEADVILVISEGELVEKGDYHELLSKGGYFSKLMNSDKTRSLKRLNKAAGKKIPSKTERVTSTGVVAKTGNAKENIERSRGLRTKQKKVGSAVSLYRAKDAESRIDRDGKSEAKVVTAHMEHEACWFDVARSVKRASVTQQPQPIPAVPDPGREERRRHTVAGNPFSTVLDKKGTETNGFCTTVVESPSQPSQAENSLPKENQEGTKLGLKDSLLAENQGSVKCPLKSVSRLCRHHFIGEDERLNEKQTHLTLSSHIVQAAQSQLFANLSRLLDLTGPGEAHSSRLDPYVCASAPMSRSNSPLPSDAFDLRSTQPSPTAESRERRSSRRSSVPAQQIQTQGNSSLQKTSRATETVRSTESLNSSLPSDTITADPSTSETTEDNSAAESNAHSQVTVILNDIDDEKSLMLSEDSSQASRPETHKTSQLSERDTDQSSTSEDREDIHSIESSVIRLPNDFESEESLVQTDCNSPLMRPRSPVTYLLSDMHSNHLDASGESTGDTEVDISGSLSDQTKKDIRFGDSHDNGILMCRGNSPEITSEESSVGQSLGPISLGSMDQRETSVLSNSSDSENSCLVMRYDMTAAESKDETHTCQLTDTTHDKNSSMPTTDSLKLSEDTCASSSRCDMSLDCIVEGDRRMQSADSSQTFGGQGPREEDDKTAAVDHSGKSCEEKGCFMSTAVFNENEKNPANTDVSPQIPTKPQSENYDRSDDNDDDNESTHEESDNDTSTSTLTDKSDDEDDDEENRDSFMQTLIEHSEGVLAGCDVSESREHALEASLTSCSRSGAAWRLREMLTSTSCEPLTRGRQHHTLVDEEHVQNGKVKWQVYSAIAQALGGLCCIIMTACYVLYHVTSVAANYWLSYWTDEMTYNVTSLQFDSVDVINSSAFYLAVYGAFGAGQCIFVVTYALLLAFRRVGASRDIHRALLDSVLDSPLAFFHRNPAARVLNRMSRDLEVLDTEMWWAIEVVLDSLCHVISTCVVVCLGSPYYLLVILPVSAAYYFIQRYYIGTSRQLRRLEGKTRSPVFTHLSQMIDGSVVLRATGTQATEHAYQTAASLVDSNLRFTSACNTAGRWLGVRVAAIGVVIVGVAASLGVALRNRWSGGLLGLAITYALDVTENLNWLVRMAGDLETNAVSVERMLEYTCLTPEMSFPTVTPQVSWPKEGRIQFINLSASYSSDSQRVLRGIDCMIQPGEKVGVVGRTGAGKTTLWGVLLGLMTSTEGAILIDDVDTRSVPLQDLRSRVAVMPQEPLILNASVRMNLDPTEEASDSAMWAVLRQTQLANHVCALPGGLDYICQSGGLGFSAGQRQLLCLARILLRHCRVIVLDEATSSVDVETDDVICQTIQLACKECTVLIVSHRLSTVMHCDRVMVLEQGRLAEIDTPSRLLHDPFSHFSRLAASCNMKQ</sequence>
<dbReference type="CDD" id="cd03244">
    <property type="entry name" value="ABCC_MRP_domain2"/>
    <property type="match status" value="1"/>
</dbReference>
<keyword evidence="7 10" id="KW-1133">Transmembrane helix</keyword>
<organism evidence="13 14">
    <name type="scientific">Littorina saxatilis</name>
    <dbReference type="NCBI Taxonomy" id="31220"/>
    <lineage>
        <taxon>Eukaryota</taxon>
        <taxon>Metazoa</taxon>
        <taxon>Spiralia</taxon>
        <taxon>Lophotrochozoa</taxon>
        <taxon>Mollusca</taxon>
        <taxon>Gastropoda</taxon>
        <taxon>Caenogastropoda</taxon>
        <taxon>Littorinimorpha</taxon>
        <taxon>Littorinoidea</taxon>
        <taxon>Littorinidae</taxon>
        <taxon>Littorina</taxon>
    </lineage>
</organism>
<dbReference type="FunFam" id="3.40.50.300:FF:000163">
    <property type="entry name" value="Multidrug resistance-associated protein member 4"/>
    <property type="match status" value="1"/>
</dbReference>
<evidence type="ECO:0000256" key="8">
    <source>
        <dbReference type="ARBA" id="ARBA00023136"/>
    </source>
</evidence>
<dbReference type="SMART" id="SM00382">
    <property type="entry name" value="AAA"/>
    <property type="match status" value="2"/>
</dbReference>
<dbReference type="Pfam" id="PF00664">
    <property type="entry name" value="ABC_membrane"/>
    <property type="match status" value="2"/>
</dbReference>
<name>A0AAN9BKQ8_9CAEN</name>
<dbReference type="InterPro" id="IPR003593">
    <property type="entry name" value="AAA+_ATPase"/>
</dbReference>
<feature type="compositionally biased region" description="Basic and acidic residues" evidence="9">
    <location>
        <begin position="1304"/>
        <end position="1316"/>
    </location>
</feature>
<keyword evidence="4" id="KW-0677">Repeat</keyword>
<dbReference type="InterPro" id="IPR017871">
    <property type="entry name" value="ABC_transporter-like_CS"/>
</dbReference>
<dbReference type="GO" id="GO:0005524">
    <property type="term" value="F:ATP binding"/>
    <property type="evidence" value="ECO:0007669"/>
    <property type="project" value="UniProtKB-KW"/>
</dbReference>
<feature type="domain" description="ABC transmembrane type-1" evidence="12">
    <location>
        <begin position="158"/>
        <end position="429"/>
    </location>
</feature>
<dbReference type="PANTHER" id="PTHR24223:SF441">
    <property type="match status" value="1"/>
</dbReference>
<dbReference type="GO" id="GO:0016020">
    <property type="term" value="C:membrane"/>
    <property type="evidence" value="ECO:0007669"/>
    <property type="project" value="UniProtKB-SubCell"/>
</dbReference>
<feature type="transmembrane region" description="Helical" evidence="10">
    <location>
        <begin position="1478"/>
        <end position="1501"/>
    </location>
</feature>
<feature type="region of interest" description="Disordered" evidence="9">
    <location>
        <begin position="1288"/>
        <end position="1316"/>
    </location>
</feature>
<dbReference type="FunFam" id="1.20.1560.10:FF:000013">
    <property type="entry name" value="ABC transporter C family member 2"/>
    <property type="match status" value="1"/>
</dbReference>
<dbReference type="CDD" id="cd03250">
    <property type="entry name" value="ABCC_MRP_domain1"/>
    <property type="match status" value="1"/>
</dbReference>
<dbReference type="Proteomes" id="UP001374579">
    <property type="component" value="Unassembled WGS sequence"/>
</dbReference>
<feature type="transmembrane region" description="Helical" evidence="10">
    <location>
        <begin position="182"/>
        <end position="206"/>
    </location>
</feature>
<feature type="transmembrane region" description="Helical" evidence="10">
    <location>
        <begin position="278"/>
        <end position="298"/>
    </location>
</feature>
<evidence type="ECO:0000256" key="5">
    <source>
        <dbReference type="ARBA" id="ARBA00022741"/>
    </source>
</evidence>
<dbReference type="EMBL" id="JBAMIC010000004">
    <property type="protein sequence ID" value="KAK7106964.1"/>
    <property type="molecule type" value="Genomic_DNA"/>
</dbReference>
<evidence type="ECO:0000256" key="6">
    <source>
        <dbReference type="ARBA" id="ARBA00022840"/>
    </source>
</evidence>
<keyword evidence="6" id="KW-0067">ATP-binding</keyword>
<feature type="region of interest" description="Disordered" evidence="9">
    <location>
        <begin position="1236"/>
        <end position="1267"/>
    </location>
</feature>
<feature type="compositionally biased region" description="Polar residues" evidence="9">
    <location>
        <begin position="835"/>
        <end position="850"/>
    </location>
</feature>